<dbReference type="RefSeq" id="WP_180893142.1">
    <property type="nucleotide sequence ID" value="NZ_JACCKD010000004.1"/>
</dbReference>
<protein>
    <submittedName>
        <fullName evidence="1">Uncharacterized protein</fullName>
    </submittedName>
</protein>
<comment type="caution">
    <text evidence="1">The sequence shown here is derived from an EMBL/GenBank/DDBJ whole genome shotgun (WGS) entry which is preliminary data.</text>
</comment>
<organism evidence="1 2">
    <name type="scientific">Haloechinothrix aidingensis</name>
    <dbReference type="NCBI Taxonomy" id="2752311"/>
    <lineage>
        <taxon>Bacteria</taxon>
        <taxon>Bacillati</taxon>
        <taxon>Actinomycetota</taxon>
        <taxon>Actinomycetes</taxon>
        <taxon>Pseudonocardiales</taxon>
        <taxon>Pseudonocardiaceae</taxon>
        <taxon>Haloechinothrix</taxon>
    </lineage>
</organism>
<dbReference type="Proteomes" id="UP000582974">
    <property type="component" value="Unassembled WGS sequence"/>
</dbReference>
<dbReference type="EMBL" id="JACCKD010000004">
    <property type="protein sequence ID" value="MBA0126303.1"/>
    <property type="molecule type" value="Genomic_DNA"/>
</dbReference>
<name>A0A838AAP5_9PSEU</name>
<proteinExistence type="predicted"/>
<gene>
    <name evidence="1" type="ORF">H0B56_12195</name>
</gene>
<keyword evidence="2" id="KW-1185">Reference proteome</keyword>
<sequence>MHSPLTVAFEVVRPWPRRDRSFDAKPGEARWQARYSHATWRRPWRGWRRFWTIAGRGYYWPNVSHQWHRSRGRWWQGETGLYHRECSSLVMLQRQRQSDEELIRGLVAEIRFRADESEHATVDRLTGPENLAWEFLLRYRLQRLLGYARDDDFQLVKGDPP</sequence>
<dbReference type="AlphaFoldDB" id="A0A838AAP5"/>
<evidence type="ECO:0000313" key="2">
    <source>
        <dbReference type="Proteomes" id="UP000582974"/>
    </source>
</evidence>
<accession>A0A838AAP5</accession>
<evidence type="ECO:0000313" key="1">
    <source>
        <dbReference type="EMBL" id="MBA0126303.1"/>
    </source>
</evidence>
<reference evidence="1 2" key="1">
    <citation type="submission" date="2020-07" db="EMBL/GenBank/DDBJ databases">
        <title>Genome of Haloechinothrix sp.</title>
        <authorList>
            <person name="Tang S.-K."/>
            <person name="Yang L."/>
            <person name="Zhu W.-Y."/>
        </authorList>
    </citation>
    <scope>NUCLEOTIDE SEQUENCE [LARGE SCALE GENOMIC DNA]</scope>
    <source>
        <strain evidence="1 2">YIM 98757</strain>
    </source>
</reference>